<evidence type="ECO:0000256" key="1">
    <source>
        <dbReference type="SAM" id="Phobius"/>
    </source>
</evidence>
<gene>
    <name evidence="2" type="ORF">MFMK1_001637</name>
</gene>
<sequence>MEDRIASGFIGGIIAGIAMNIIDWIGYSLGFYNERLLDWASIAIYGHLPITNYEVVFAQLGQIFFSGFAGILFSYMLLKLTSGNYLLKGWIFGILMWFGLYATSIALRLPTLTNHDFHTSLAHFISSTVYGLVLASVLNYLDKRKVLG</sequence>
<proteinExistence type="predicted"/>
<dbReference type="Proteomes" id="UP001329915">
    <property type="component" value="Chromosome"/>
</dbReference>
<dbReference type="EMBL" id="CP121694">
    <property type="protein sequence ID" value="WRO21816.1"/>
    <property type="molecule type" value="Genomic_DNA"/>
</dbReference>
<protein>
    <recommendedName>
        <fullName evidence="4">DUF1440 domain-containing protein</fullName>
    </recommendedName>
</protein>
<reference evidence="2 3" key="1">
    <citation type="submission" date="2023-04" db="EMBL/GenBank/DDBJ databases">
        <authorList>
            <person name="Hsu D."/>
        </authorList>
    </citation>
    <scope>NUCLEOTIDE SEQUENCE [LARGE SCALE GENOMIC DNA]</scope>
    <source>
        <strain evidence="2 3">MK1</strain>
    </source>
</reference>
<dbReference type="RefSeq" id="WP_366924645.1">
    <property type="nucleotide sequence ID" value="NZ_CP121694.1"/>
</dbReference>
<keyword evidence="1" id="KW-1133">Transmembrane helix</keyword>
<name>A0AAU0UNN8_9FIRM</name>
<feature type="transmembrane region" description="Helical" evidence="1">
    <location>
        <begin position="56"/>
        <end position="78"/>
    </location>
</feature>
<evidence type="ECO:0000313" key="3">
    <source>
        <dbReference type="Proteomes" id="UP001329915"/>
    </source>
</evidence>
<evidence type="ECO:0000313" key="2">
    <source>
        <dbReference type="EMBL" id="WRO21816.1"/>
    </source>
</evidence>
<dbReference type="AlphaFoldDB" id="A0AAU0UNN8"/>
<dbReference type="InterPro" id="IPR046739">
    <property type="entry name" value="DUF6789"/>
</dbReference>
<dbReference type="Pfam" id="PF20587">
    <property type="entry name" value="DUF6789"/>
    <property type="match status" value="1"/>
</dbReference>
<organism evidence="2 3">
    <name type="scientific">Metallumcola ferriviriculae</name>
    <dbReference type="NCBI Taxonomy" id="3039180"/>
    <lineage>
        <taxon>Bacteria</taxon>
        <taxon>Bacillati</taxon>
        <taxon>Bacillota</taxon>
        <taxon>Clostridia</taxon>
        <taxon>Neomoorellales</taxon>
        <taxon>Desulfitibacteraceae</taxon>
        <taxon>Metallumcola</taxon>
    </lineage>
</organism>
<accession>A0AAU0UNN8</accession>
<keyword evidence="1" id="KW-0472">Membrane</keyword>
<dbReference type="KEGG" id="dbc:MFMK1_001637"/>
<keyword evidence="3" id="KW-1185">Reference proteome</keyword>
<evidence type="ECO:0008006" key="4">
    <source>
        <dbReference type="Google" id="ProtNLM"/>
    </source>
</evidence>
<feature type="transmembrane region" description="Helical" evidence="1">
    <location>
        <begin position="90"/>
        <end position="109"/>
    </location>
</feature>
<feature type="transmembrane region" description="Helical" evidence="1">
    <location>
        <begin position="121"/>
        <end position="141"/>
    </location>
</feature>
<feature type="transmembrane region" description="Helical" evidence="1">
    <location>
        <begin position="7"/>
        <end position="27"/>
    </location>
</feature>
<keyword evidence="1" id="KW-0812">Transmembrane</keyword>